<keyword evidence="2" id="KW-1185">Reference proteome</keyword>
<sequence>METGRELKRGKCTSSYFLRPWVASRTSGPIPRAGADRSRFNQLSPPGENHALADMTFVNGWTLDLLRHPLPTDLLVAIAQNPQLLLHKPFVHIGFQINLLAGVVDGRSGAKLALPTGTAACAVEIVITEGSFLCGIFKTETETLVEVCAAYHPLYPLTQKDKAVCDGVGVRCYE</sequence>
<organism evidence="1 2">
    <name type="scientific">Bombardia bombarda</name>
    <dbReference type="NCBI Taxonomy" id="252184"/>
    <lineage>
        <taxon>Eukaryota</taxon>
        <taxon>Fungi</taxon>
        <taxon>Dikarya</taxon>
        <taxon>Ascomycota</taxon>
        <taxon>Pezizomycotina</taxon>
        <taxon>Sordariomycetes</taxon>
        <taxon>Sordariomycetidae</taxon>
        <taxon>Sordariales</taxon>
        <taxon>Lasiosphaeriaceae</taxon>
        <taxon>Bombardia</taxon>
    </lineage>
</organism>
<evidence type="ECO:0000313" key="2">
    <source>
        <dbReference type="Proteomes" id="UP001174934"/>
    </source>
</evidence>
<name>A0AA39WI09_9PEZI</name>
<evidence type="ECO:0000313" key="1">
    <source>
        <dbReference type="EMBL" id="KAK0615778.1"/>
    </source>
</evidence>
<dbReference type="AlphaFoldDB" id="A0AA39WI09"/>
<protein>
    <submittedName>
        <fullName evidence="1">Uncharacterized protein</fullName>
    </submittedName>
</protein>
<proteinExistence type="predicted"/>
<dbReference type="EMBL" id="JAULSR010000006">
    <property type="protein sequence ID" value="KAK0615778.1"/>
    <property type="molecule type" value="Genomic_DNA"/>
</dbReference>
<dbReference type="Proteomes" id="UP001174934">
    <property type="component" value="Unassembled WGS sequence"/>
</dbReference>
<accession>A0AA39WI09</accession>
<comment type="caution">
    <text evidence="1">The sequence shown here is derived from an EMBL/GenBank/DDBJ whole genome shotgun (WGS) entry which is preliminary data.</text>
</comment>
<gene>
    <name evidence="1" type="ORF">B0T17DRAFT_510352</name>
</gene>
<reference evidence="1" key="1">
    <citation type="submission" date="2023-06" db="EMBL/GenBank/DDBJ databases">
        <title>Genome-scale phylogeny and comparative genomics of the fungal order Sordariales.</title>
        <authorList>
            <consortium name="Lawrence Berkeley National Laboratory"/>
            <person name="Hensen N."/>
            <person name="Bonometti L."/>
            <person name="Westerberg I."/>
            <person name="Brannstrom I.O."/>
            <person name="Guillou S."/>
            <person name="Cros-Aarteil S."/>
            <person name="Calhoun S."/>
            <person name="Haridas S."/>
            <person name="Kuo A."/>
            <person name="Mondo S."/>
            <person name="Pangilinan J."/>
            <person name="Riley R."/>
            <person name="LaButti K."/>
            <person name="Andreopoulos B."/>
            <person name="Lipzen A."/>
            <person name="Chen C."/>
            <person name="Yanf M."/>
            <person name="Daum C."/>
            <person name="Ng V."/>
            <person name="Clum A."/>
            <person name="Steindorff A."/>
            <person name="Ohm R."/>
            <person name="Martin F."/>
            <person name="Silar P."/>
            <person name="Natvig D."/>
            <person name="Lalanne C."/>
            <person name="Gautier V."/>
            <person name="Ament-velasquez S.L."/>
            <person name="Kruys A."/>
            <person name="Hutchinson M.I."/>
            <person name="Powell A.J."/>
            <person name="Barry K."/>
            <person name="Miller A.N."/>
            <person name="Grigoriev I.V."/>
            <person name="Debuchy R."/>
            <person name="Gladieux P."/>
            <person name="Thoren M.H."/>
            <person name="Johannesson H."/>
        </authorList>
    </citation>
    <scope>NUCLEOTIDE SEQUENCE</scope>
    <source>
        <strain evidence="1">SMH3391-2</strain>
    </source>
</reference>